<keyword evidence="2 4" id="KW-0238">DNA-binding</keyword>
<accession>A0ABN3YA52</accession>
<evidence type="ECO:0000313" key="7">
    <source>
        <dbReference type="Proteomes" id="UP001501035"/>
    </source>
</evidence>
<evidence type="ECO:0000313" key="6">
    <source>
        <dbReference type="EMBL" id="GAA3022066.1"/>
    </source>
</evidence>
<dbReference type="RefSeq" id="WP_290706713.1">
    <property type="nucleotide sequence ID" value="NZ_BAAAVS010000001.1"/>
</dbReference>
<evidence type="ECO:0000259" key="5">
    <source>
        <dbReference type="PROSITE" id="PS50977"/>
    </source>
</evidence>
<dbReference type="Proteomes" id="UP001501035">
    <property type="component" value="Unassembled WGS sequence"/>
</dbReference>
<keyword evidence="1" id="KW-0805">Transcription regulation</keyword>
<evidence type="ECO:0000256" key="2">
    <source>
        <dbReference type="ARBA" id="ARBA00023125"/>
    </source>
</evidence>
<gene>
    <name evidence="6" type="ORF">GCM10010528_00130</name>
</gene>
<evidence type="ECO:0000256" key="3">
    <source>
        <dbReference type="ARBA" id="ARBA00023163"/>
    </source>
</evidence>
<dbReference type="PANTHER" id="PTHR30055">
    <property type="entry name" value="HTH-TYPE TRANSCRIPTIONAL REGULATOR RUTR"/>
    <property type="match status" value="1"/>
</dbReference>
<dbReference type="InterPro" id="IPR023772">
    <property type="entry name" value="DNA-bd_HTH_TetR-type_CS"/>
</dbReference>
<organism evidence="6 7">
    <name type="scientific">Gordonia defluvii</name>
    <dbReference type="NCBI Taxonomy" id="283718"/>
    <lineage>
        <taxon>Bacteria</taxon>
        <taxon>Bacillati</taxon>
        <taxon>Actinomycetota</taxon>
        <taxon>Actinomycetes</taxon>
        <taxon>Mycobacteriales</taxon>
        <taxon>Gordoniaceae</taxon>
        <taxon>Gordonia</taxon>
    </lineage>
</organism>
<dbReference type="InterPro" id="IPR001647">
    <property type="entry name" value="HTH_TetR"/>
</dbReference>
<dbReference type="PANTHER" id="PTHR30055:SF238">
    <property type="entry name" value="MYCOFACTOCIN BIOSYNTHESIS TRANSCRIPTIONAL REGULATOR MFTR-RELATED"/>
    <property type="match status" value="1"/>
</dbReference>
<dbReference type="PROSITE" id="PS50977">
    <property type="entry name" value="HTH_TETR_2"/>
    <property type="match status" value="1"/>
</dbReference>
<dbReference type="InterPro" id="IPR009057">
    <property type="entry name" value="Homeodomain-like_sf"/>
</dbReference>
<keyword evidence="3" id="KW-0804">Transcription</keyword>
<keyword evidence="7" id="KW-1185">Reference proteome</keyword>
<dbReference type="PROSITE" id="PS01081">
    <property type="entry name" value="HTH_TETR_1"/>
    <property type="match status" value="1"/>
</dbReference>
<evidence type="ECO:0000256" key="4">
    <source>
        <dbReference type="PROSITE-ProRule" id="PRU00335"/>
    </source>
</evidence>
<feature type="domain" description="HTH tetR-type" evidence="5">
    <location>
        <begin position="11"/>
        <end position="71"/>
    </location>
</feature>
<dbReference type="Pfam" id="PF00440">
    <property type="entry name" value="TetR_N"/>
    <property type="match status" value="1"/>
</dbReference>
<dbReference type="SUPFAM" id="SSF46689">
    <property type="entry name" value="Homeodomain-like"/>
    <property type="match status" value="1"/>
</dbReference>
<proteinExistence type="predicted"/>
<feature type="DNA-binding region" description="H-T-H motif" evidence="4">
    <location>
        <begin position="34"/>
        <end position="53"/>
    </location>
</feature>
<dbReference type="InterPro" id="IPR050109">
    <property type="entry name" value="HTH-type_TetR-like_transc_reg"/>
</dbReference>
<sequence>MVGGVRDRKRAETLRRIHDAAAELTKRDGLAEATVSAIAERAGVSRRTFFNYFDSKEDAVLGIQQPQISPEALDAFVEDAVGQPTVSAGSERFRRALRMTVTTLATLGLPMGQDGALMAVVASHPELLDRLRAHRDAVQHELVVVLTRRLAEENPTSQASDSARAMVLLAGAVLRYARGSEPALLDNPDQAAIDAAMAAFREALKGI</sequence>
<evidence type="ECO:0000256" key="1">
    <source>
        <dbReference type="ARBA" id="ARBA00023015"/>
    </source>
</evidence>
<name>A0ABN3YA52_9ACTN</name>
<reference evidence="6 7" key="1">
    <citation type="journal article" date="2019" name="Int. J. Syst. Evol. Microbiol.">
        <title>The Global Catalogue of Microorganisms (GCM) 10K type strain sequencing project: providing services to taxonomists for standard genome sequencing and annotation.</title>
        <authorList>
            <consortium name="The Broad Institute Genomics Platform"/>
            <consortium name="The Broad Institute Genome Sequencing Center for Infectious Disease"/>
            <person name="Wu L."/>
            <person name="Ma J."/>
        </authorList>
    </citation>
    <scope>NUCLEOTIDE SEQUENCE [LARGE SCALE GENOMIC DNA]</scope>
    <source>
        <strain evidence="6 7">JCM 14234</strain>
    </source>
</reference>
<dbReference type="Gene3D" id="1.10.357.10">
    <property type="entry name" value="Tetracycline Repressor, domain 2"/>
    <property type="match status" value="1"/>
</dbReference>
<dbReference type="PRINTS" id="PR00455">
    <property type="entry name" value="HTHTETR"/>
</dbReference>
<protein>
    <submittedName>
        <fullName evidence="6">TetR family transcriptional regulator</fullName>
    </submittedName>
</protein>
<dbReference type="EMBL" id="BAAAVS010000001">
    <property type="protein sequence ID" value="GAA3022066.1"/>
    <property type="molecule type" value="Genomic_DNA"/>
</dbReference>
<comment type="caution">
    <text evidence="6">The sequence shown here is derived from an EMBL/GenBank/DDBJ whole genome shotgun (WGS) entry which is preliminary data.</text>
</comment>